<dbReference type="Proteomes" id="UP000887565">
    <property type="component" value="Unplaced"/>
</dbReference>
<dbReference type="WBParaSite" id="nRc.2.0.1.t41814-RA">
    <property type="protein sequence ID" value="nRc.2.0.1.t41814-RA"/>
    <property type="gene ID" value="nRc.2.0.1.g41814"/>
</dbReference>
<evidence type="ECO:0000313" key="3">
    <source>
        <dbReference type="WBParaSite" id="nRc.2.0.1.t41814-RA"/>
    </source>
</evidence>
<dbReference type="AlphaFoldDB" id="A0A915KSE6"/>
<keyword evidence="2" id="KW-1185">Reference proteome</keyword>
<evidence type="ECO:0000256" key="1">
    <source>
        <dbReference type="SAM" id="MobiDB-lite"/>
    </source>
</evidence>
<evidence type="ECO:0000313" key="2">
    <source>
        <dbReference type="Proteomes" id="UP000887565"/>
    </source>
</evidence>
<proteinExistence type="predicted"/>
<name>A0A915KSE6_ROMCU</name>
<accession>A0A915KSE6</accession>
<sequence>MTKPSPGPTPLSTLTHRRPQPPPALQQPTTTAVWQLQTLTKSIISKSKHATRWTSSAPPPHK</sequence>
<protein>
    <submittedName>
        <fullName evidence="3">Uncharacterized protein</fullName>
    </submittedName>
</protein>
<feature type="region of interest" description="Disordered" evidence="1">
    <location>
        <begin position="1"/>
        <end position="29"/>
    </location>
</feature>
<organism evidence="2 3">
    <name type="scientific">Romanomermis culicivorax</name>
    <name type="common">Nematode worm</name>
    <dbReference type="NCBI Taxonomy" id="13658"/>
    <lineage>
        <taxon>Eukaryota</taxon>
        <taxon>Metazoa</taxon>
        <taxon>Ecdysozoa</taxon>
        <taxon>Nematoda</taxon>
        <taxon>Enoplea</taxon>
        <taxon>Dorylaimia</taxon>
        <taxon>Mermithida</taxon>
        <taxon>Mermithoidea</taxon>
        <taxon>Mermithidae</taxon>
        <taxon>Romanomermis</taxon>
    </lineage>
</organism>
<reference evidence="3" key="1">
    <citation type="submission" date="2022-11" db="UniProtKB">
        <authorList>
            <consortium name="WormBaseParasite"/>
        </authorList>
    </citation>
    <scope>IDENTIFICATION</scope>
</reference>